<keyword evidence="2" id="KW-0805">Transcription regulation</keyword>
<dbReference type="Proteomes" id="UP000306393">
    <property type="component" value="Unassembled WGS sequence"/>
</dbReference>
<keyword evidence="3" id="KW-0238">DNA-binding</keyword>
<evidence type="ECO:0000256" key="2">
    <source>
        <dbReference type="ARBA" id="ARBA00023015"/>
    </source>
</evidence>
<evidence type="ECO:0000256" key="3">
    <source>
        <dbReference type="ARBA" id="ARBA00023125"/>
    </source>
</evidence>
<dbReference type="Pfam" id="PF06530">
    <property type="entry name" value="Phage_antitermQ"/>
    <property type="match status" value="1"/>
</dbReference>
<name>A0A4U3FNS5_9GAMM</name>
<evidence type="ECO:0000313" key="5">
    <source>
        <dbReference type="EMBL" id="TKJ94806.1"/>
    </source>
</evidence>
<dbReference type="AlphaFoldDB" id="A0A4U3FNS5"/>
<dbReference type="OrthoDB" id="6432617at2"/>
<proteinExistence type="inferred from homology"/>
<gene>
    <name evidence="5" type="ORF">EpCFBP13511_00115</name>
</gene>
<dbReference type="GO" id="GO:0060567">
    <property type="term" value="P:negative regulation of termination of DNA-templated transcription"/>
    <property type="evidence" value="ECO:0007669"/>
    <property type="project" value="InterPro"/>
</dbReference>
<dbReference type="EMBL" id="QGAC01000001">
    <property type="protein sequence ID" value="TKJ94806.1"/>
    <property type="molecule type" value="Genomic_DNA"/>
</dbReference>
<evidence type="ECO:0000256" key="4">
    <source>
        <dbReference type="ARBA" id="ARBA00023163"/>
    </source>
</evidence>
<protein>
    <submittedName>
        <fullName evidence="5">Antitermination protein</fullName>
    </submittedName>
</protein>
<sequence>MRDMKYILECWGGWAASEGAGVDYSSIAAGFKGLLPADSNQRPSLTDHDGIIIDSCIAKLKKFKPEEYELVVAHYRYNISLRTIARRRNCSDGTVRKEMQTAEGFVGGVLCMLDIALEMEGY</sequence>
<dbReference type="RefSeq" id="WP_062748923.1">
    <property type="nucleotide sequence ID" value="NZ_QGAC01000001.1"/>
</dbReference>
<comment type="similarity">
    <text evidence="1">Belongs to the phage antitermination Q type 1 family.</text>
</comment>
<accession>A0A4U3FNS5</accession>
<dbReference type="STRING" id="1219360.GCA_001571305_04175"/>
<evidence type="ECO:0000313" key="6">
    <source>
        <dbReference type="Proteomes" id="UP000306393"/>
    </source>
</evidence>
<evidence type="ECO:0000256" key="1">
    <source>
        <dbReference type="ARBA" id="ARBA00010234"/>
    </source>
</evidence>
<keyword evidence="4" id="KW-0804">Transcription</keyword>
<reference evidence="5 6" key="1">
    <citation type="journal article" date="2019" name="Sci. Rep.">
        <title>Differences in resource use lead to coexistence of seed-transmitted microbial populations.</title>
        <authorList>
            <person name="Torres-Cortes G."/>
            <person name="Garcia B.J."/>
            <person name="Compant S."/>
            <person name="Rezki S."/>
            <person name="Jones P."/>
            <person name="Preveaux A."/>
            <person name="Briand M."/>
            <person name="Roulet A."/>
            <person name="Bouchez O."/>
            <person name="Jacobson D."/>
            <person name="Barret M."/>
        </authorList>
    </citation>
    <scope>NUCLEOTIDE SEQUENCE [LARGE SCALE GENOMIC DNA]</scope>
    <source>
        <strain evidence="5 6">CFBP13511</strain>
    </source>
</reference>
<organism evidence="5 6">
    <name type="scientific">Erwinia persicina</name>
    <dbReference type="NCBI Taxonomy" id="55211"/>
    <lineage>
        <taxon>Bacteria</taxon>
        <taxon>Pseudomonadati</taxon>
        <taxon>Pseudomonadota</taxon>
        <taxon>Gammaproteobacteria</taxon>
        <taxon>Enterobacterales</taxon>
        <taxon>Erwiniaceae</taxon>
        <taxon>Erwinia</taxon>
    </lineage>
</organism>
<dbReference type="InterPro" id="IPR010534">
    <property type="entry name" value="Phage_933W_GpQ"/>
</dbReference>
<comment type="caution">
    <text evidence="5">The sequence shown here is derived from an EMBL/GenBank/DDBJ whole genome shotgun (WGS) entry which is preliminary data.</text>
</comment>
<dbReference type="GO" id="GO:0003677">
    <property type="term" value="F:DNA binding"/>
    <property type="evidence" value="ECO:0007669"/>
    <property type="project" value="UniProtKB-KW"/>
</dbReference>